<protein>
    <submittedName>
        <fullName evidence="1">Uncharacterized protein</fullName>
    </submittedName>
</protein>
<proteinExistence type="predicted"/>
<keyword evidence="2" id="KW-1185">Reference proteome</keyword>
<comment type="caution">
    <text evidence="1">The sequence shown here is derived from an EMBL/GenBank/DDBJ whole genome shotgun (WGS) entry which is preliminary data.</text>
</comment>
<dbReference type="EMBL" id="MU006765">
    <property type="protein sequence ID" value="KAF2621089.1"/>
    <property type="molecule type" value="Genomic_DNA"/>
</dbReference>
<sequence>MFLSVKERARQIANGQFTASTTNAQVTSLIDLVPEPKPATVATTKKTATKEAPAKAAASPSQTKQSKTAPPPAAVPKTTSSKATSPPEVSTPKKSSSKSKVTKEPSLKPASPKIGSPKSTSSSKVASEPKAPSTPKITSPTKATPSAKSTSSKTSSTPSKTKRSKSPPKRVDSPIEDDNDPLYSLKSACLKQVSGVTGLGGRRLAIVLKQRSSGKWYAALKDTGADKYLKMWMNKDKTFATKEEALEAYLVFATKMRNEVRWFPMSPRASSPKGKWK</sequence>
<evidence type="ECO:0000313" key="2">
    <source>
        <dbReference type="Proteomes" id="UP000799754"/>
    </source>
</evidence>
<evidence type="ECO:0000313" key="1">
    <source>
        <dbReference type="EMBL" id="KAF2621089.1"/>
    </source>
</evidence>
<reference evidence="1" key="1">
    <citation type="journal article" date="2020" name="Stud. Mycol.">
        <title>101 Dothideomycetes genomes: a test case for predicting lifestyles and emergence of pathogens.</title>
        <authorList>
            <person name="Haridas S."/>
            <person name="Albert R."/>
            <person name="Binder M."/>
            <person name="Bloem J."/>
            <person name="Labutti K."/>
            <person name="Salamov A."/>
            <person name="Andreopoulos B."/>
            <person name="Baker S."/>
            <person name="Barry K."/>
            <person name="Bills G."/>
            <person name="Bluhm B."/>
            <person name="Cannon C."/>
            <person name="Castanera R."/>
            <person name="Culley D."/>
            <person name="Daum C."/>
            <person name="Ezra D."/>
            <person name="Gonzalez J."/>
            <person name="Henrissat B."/>
            <person name="Kuo A."/>
            <person name="Liang C."/>
            <person name="Lipzen A."/>
            <person name="Lutzoni F."/>
            <person name="Magnuson J."/>
            <person name="Mondo S."/>
            <person name="Nolan M."/>
            <person name="Ohm R."/>
            <person name="Pangilinan J."/>
            <person name="Park H.-J."/>
            <person name="Ramirez L."/>
            <person name="Alfaro M."/>
            <person name="Sun H."/>
            <person name="Tritt A."/>
            <person name="Yoshinaga Y."/>
            <person name="Zwiers L.-H."/>
            <person name="Turgeon B."/>
            <person name="Goodwin S."/>
            <person name="Spatafora J."/>
            <person name="Crous P."/>
            <person name="Grigoriev I."/>
        </authorList>
    </citation>
    <scope>NUCLEOTIDE SEQUENCE</scope>
    <source>
        <strain evidence="1">CBS 525.71</strain>
    </source>
</reference>
<gene>
    <name evidence="1" type="ORF">BU25DRAFT_416404</name>
</gene>
<accession>A0ACB6RIV2</accession>
<name>A0ACB6RIV2_9PLEO</name>
<dbReference type="Proteomes" id="UP000799754">
    <property type="component" value="Unassembled WGS sequence"/>
</dbReference>
<organism evidence="1 2">
    <name type="scientific">Macroventuria anomochaeta</name>
    <dbReference type="NCBI Taxonomy" id="301207"/>
    <lineage>
        <taxon>Eukaryota</taxon>
        <taxon>Fungi</taxon>
        <taxon>Dikarya</taxon>
        <taxon>Ascomycota</taxon>
        <taxon>Pezizomycotina</taxon>
        <taxon>Dothideomycetes</taxon>
        <taxon>Pleosporomycetidae</taxon>
        <taxon>Pleosporales</taxon>
        <taxon>Pleosporineae</taxon>
        <taxon>Didymellaceae</taxon>
        <taxon>Macroventuria</taxon>
    </lineage>
</organism>